<keyword evidence="1 3" id="KW-0378">Hydrolase</keyword>
<dbReference type="PANTHER" id="PTHR48081">
    <property type="entry name" value="AB HYDROLASE SUPERFAMILY PROTEIN C4A8.06C"/>
    <property type="match status" value="1"/>
</dbReference>
<proteinExistence type="predicted"/>
<dbReference type="GO" id="GO:0016787">
    <property type="term" value="F:hydrolase activity"/>
    <property type="evidence" value="ECO:0007669"/>
    <property type="project" value="UniProtKB-KW"/>
</dbReference>
<dbReference type="AlphaFoldDB" id="A0AAD7CK91"/>
<sequence length="305" mass="34324">MQLRRKQFEESVGEAAKRTYSPGLPKETEYRVKDYDVEVEDGVKIQVRTLVPASGQNRYPLLVWIHGGGWTTGNVEMDDYQLRAICVELQISIVNIEYRLAPEHPHPIGLNDCYAALKWAAKSQDLLSADLKKGFIIGGMSAGGNYAAVLAHRARDDTFFEDKKITGQVLQIPALVHPDAVPEKYKDRLLSFGEQNKFAPILARDEVMWYYKMLQGTPTDPEISPLLSPSHSGLPPAVIQICGLDPLRDEGLLYDKLLKEEGVKTRMTVYPGLPHAFNYVFPNLAVGWEKDYREGLRWILDGAPQ</sequence>
<comment type="caution">
    <text evidence="3">The sequence shown here is derived from an EMBL/GenBank/DDBJ whole genome shotgun (WGS) entry which is preliminary data.</text>
</comment>
<evidence type="ECO:0000256" key="1">
    <source>
        <dbReference type="ARBA" id="ARBA00022801"/>
    </source>
</evidence>
<dbReference type="SUPFAM" id="SSF53474">
    <property type="entry name" value="alpha/beta-Hydrolases"/>
    <property type="match status" value="1"/>
</dbReference>
<evidence type="ECO:0000259" key="2">
    <source>
        <dbReference type="Pfam" id="PF07859"/>
    </source>
</evidence>
<evidence type="ECO:0000313" key="4">
    <source>
        <dbReference type="Proteomes" id="UP001221142"/>
    </source>
</evidence>
<dbReference type="PANTHER" id="PTHR48081:SF8">
    <property type="entry name" value="ALPHA_BETA HYDROLASE FOLD-3 DOMAIN-CONTAINING PROTEIN-RELATED"/>
    <property type="match status" value="1"/>
</dbReference>
<dbReference type="InterPro" id="IPR050300">
    <property type="entry name" value="GDXG_lipolytic_enzyme"/>
</dbReference>
<dbReference type="InterPro" id="IPR013094">
    <property type="entry name" value="AB_hydrolase_3"/>
</dbReference>
<dbReference type="EMBL" id="JARKIF010000001">
    <property type="protein sequence ID" value="KAJ7650814.1"/>
    <property type="molecule type" value="Genomic_DNA"/>
</dbReference>
<dbReference type="Pfam" id="PF07859">
    <property type="entry name" value="Abhydrolase_3"/>
    <property type="match status" value="1"/>
</dbReference>
<reference evidence="3" key="1">
    <citation type="submission" date="2023-03" db="EMBL/GenBank/DDBJ databases">
        <title>Massive genome expansion in bonnet fungi (Mycena s.s.) driven by repeated elements and novel gene families across ecological guilds.</title>
        <authorList>
            <consortium name="Lawrence Berkeley National Laboratory"/>
            <person name="Harder C.B."/>
            <person name="Miyauchi S."/>
            <person name="Viragh M."/>
            <person name="Kuo A."/>
            <person name="Thoen E."/>
            <person name="Andreopoulos B."/>
            <person name="Lu D."/>
            <person name="Skrede I."/>
            <person name="Drula E."/>
            <person name="Henrissat B."/>
            <person name="Morin E."/>
            <person name="Kohler A."/>
            <person name="Barry K."/>
            <person name="LaButti K."/>
            <person name="Morin E."/>
            <person name="Salamov A."/>
            <person name="Lipzen A."/>
            <person name="Mereny Z."/>
            <person name="Hegedus B."/>
            <person name="Baldrian P."/>
            <person name="Stursova M."/>
            <person name="Weitz H."/>
            <person name="Taylor A."/>
            <person name="Grigoriev I.V."/>
            <person name="Nagy L.G."/>
            <person name="Martin F."/>
            <person name="Kauserud H."/>
        </authorList>
    </citation>
    <scope>NUCLEOTIDE SEQUENCE</scope>
    <source>
        <strain evidence="3">9284</strain>
    </source>
</reference>
<name>A0AAD7CK91_9AGAR</name>
<organism evidence="3 4">
    <name type="scientific">Roridomyces roridus</name>
    <dbReference type="NCBI Taxonomy" id="1738132"/>
    <lineage>
        <taxon>Eukaryota</taxon>
        <taxon>Fungi</taxon>
        <taxon>Dikarya</taxon>
        <taxon>Basidiomycota</taxon>
        <taxon>Agaricomycotina</taxon>
        <taxon>Agaricomycetes</taxon>
        <taxon>Agaricomycetidae</taxon>
        <taxon>Agaricales</taxon>
        <taxon>Marasmiineae</taxon>
        <taxon>Mycenaceae</taxon>
        <taxon>Roridomyces</taxon>
    </lineage>
</organism>
<keyword evidence="4" id="KW-1185">Reference proteome</keyword>
<accession>A0AAD7CK91</accession>
<dbReference type="Gene3D" id="3.40.50.1820">
    <property type="entry name" value="alpha/beta hydrolase"/>
    <property type="match status" value="1"/>
</dbReference>
<evidence type="ECO:0000313" key="3">
    <source>
        <dbReference type="EMBL" id="KAJ7650814.1"/>
    </source>
</evidence>
<dbReference type="Proteomes" id="UP001221142">
    <property type="component" value="Unassembled WGS sequence"/>
</dbReference>
<feature type="domain" description="Alpha/beta hydrolase fold-3" evidence="2">
    <location>
        <begin position="62"/>
        <end position="277"/>
    </location>
</feature>
<gene>
    <name evidence="3" type="ORF">FB45DRAFT_820229</name>
</gene>
<protein>
    <submittedName>
        <fullName evidence="3">Alpha/Beta hydrolase protein</fullName>
    </submittedName>
</protein>
<dbReference type="InterPro" id="IPR029058">
    <property type="entry name" value="AB_hydrolase_fold"/>
</dbReference>